<evidence type="ECO:0000259" key="1">
    <source>
        <dbReference type="Pfam" id="PF13338"/>
    </source>
</evidence>
<accession>A0ABY2BL25</accession>
<dbReference type="EMBL" id="SLWM01000005">
    <property type="protein sequence ID" value="TCO24079.1"/>
    <property type="molecule type" value="Genomic_DNA"/>
</dbReference>
<dbReference type="InterPro" id="IPR025159">
    <property type="entry name" value="AbiEi_N"/>
</dbReference>
<dbReference type="Pfam" id="PF13338">
    <property type="entry name" value="AbiEi_4"/>
    <property type="match status" value="1"/>
</dbReference>
<keyword evidence="3" id="KW-1185">Reference proteome</keyword>
<name>A0ABY2BL25_9ACTN</name>
<dbReference type="Proteomes" id="UP000295818">
    <property type="component" value="Unassembled WGS sequence"/>
</dbReference>
<reference evidence="2 3" key="1">
    <citation type="journal article" date="2015" name="Stand. Genomic Sci.">
        <title>Genomic Encyclopedia of Bacterial and Archaeal Type Strains, Phase III: the genomes of soil and plant-associated and newly described type strains.</title>
        <authorList>
            <person name="Whitman W.B."/>
            <person name="Woyke T."/>
            <person name="Klenk H.P."/>
            <person name="Zhou Y."/>
            <person name="Lilburn T.G."/>
            <person name="Beck B.J."/>
            <person name="De Vos P."/>
            <person name="Vandamme P."/>
            <person name="Eisen J.A."/>
            <person name="Garrity G."/>
            <person name="Hugenholtz P."/>
            <person name="Kyrpides N.C."/>
        </authorList>
    </citation>
    <scope>NUCLEOTIDE SEQUENCE [LARGE SCALE GENOMIC DNA]</scope>
    <source>
        <strain evidence="2 3">VKM Ac-2538</strain>
    </source>
</reference>
<comment type="caution">
    <text evidence="2">The sequence shown here is derived from an EMBL/GenBank/DDBJ whole genome shotgun (WGS) entry which is preliminary data.</text>
</comment>
<evidence type="ECO:0000313" key="3">
    <source>
        <dbReference type="Proteomes" id="UP000295818"/>
    </source>
</evidence>
<gene>
    <name evidence="2" type="ORF">EV644_105111</name>
</gene>
<sequence>MFSGVNKRLSNVTDERGGWFTRLDALEAGYSDSEIRLRLRKGQWTRLCRNAYAEPDRLPEGESPWERTRRLHELMARVVIERMSGEVAISHQSAALLHGLPDWGFNLDRVQLTRMAGRARSDRTSQIHRSPLMADDVVEVQGLRLTSPAIIETTCTSSYEVGVVLCDAALREGIATAEQLLSMAKRLQHWPGSPACRTAVAFADGASESVGESRLRVLMANQGVPPPKLQVEIRNSDGQLLGRVDFLMQKDLDRRVRRS</sequence>
<evidence type="ECO:0000313" key="2">
    <source>
        <dbReference type="EMBL" id="TCO24079.1"/>
    </source>
</evidence>
<organism evidence="2 3">
    <name type="scientific">Kribbella orskensis</name>
    <dbReference type="NCBI Taxonomy" id="2512216"/>
    <lineage>
        <taxon>Bacteria</taxon>
        <taxon>Bacillati</taxon>
        <taxon>Actinomycetota</taxon>
        <taxon>Actinomycetes</taxon>
        <taxon>Propionibacteriales</taxon>
        <taxon>Kribbellaceae</taxon>
        <taxon>Kribbella</taxon>
    </lineage>
</organism>
<proteinExistence type="predicted"/>
<feature type="domain" description="AbiEi antitoxin N-terminal" evidence="1">
    <location>
        <begin position="11"/>
        <end position="55"/>
    </location>
</feature>
<protein>
    <recommendedName>
        <fullName evidence="1">AbiEi antitoxin N-terminal domain-containing protein</fullName>
    </recommendedName>
</protein>